<evidence type="ECO:0000256" key="2">
    <source>
        <dbReference type="ARBA" id="ARBA00022989"/>
    </source>
</evidence>
<dbReference type="STRING" id="405436.SAMN05444365_11072"/>
<evidence type="ECO:0000259" key="7">
    <source>
        <dbReference type="PROSITE" id="PS50111"/>
    </source>
</evidence>
<dbReference type="Gene3D" id="1.10.287.950">
    <property type="entry name" value="Methyl-accepting chemotaxis protein"/>
    <property type="match status" value="1"/>
</dbReference>
<accession>A0A1H3S6R5</accession>
<reference evidence="10" key="1">
    <citation type="submission" date="2016-10" db="EMBL/GenBank/DDBJ databases">
        <authorList>
            <person name="Varghese N."/>
            <person name="Submissions S."/>
        </authorList>
    </citation>
    <scope>NUCLEOTIDE SEQUENCE [LARGE SCALE GENOMIC DNA]</scope>
    <source>
        <strain evidence="10">DSM 45245</strain>
    </source>
</reference>
<evidence type="ECO:0000256" key="3">
    <source>
        <dbReference type="ARBA" id="ARBA00023224"/>
    </source>
</evidence>
<organism evidence="9 10">
    <name type="scientific">Micromonospora pattaloongensis</name>
    <dbReference type="NCBI Taxonomy" id="405436"/>
    <lineage>
        <taxon>Bacteria</taxon>
        <taxon>Bacillati</taxon>
        <taxon>Actinomycetota</taxon>
        <taxon>Actinomycetes</taxon>
        <taxon>Micromonosporales</taxon>
        <taxon>Micromonosporaceae</taxon>
        <taxon>Micromonospora</taxon>
    </lineage>
</organism>
<feature type="transmembrane region" description="Helical" evidence="6">
    <location>
        <begin position="197"/>
        <end position="217"/>
    </location>
</feature>
<keyword evidence="6" id="KW-0472">Membrane</keyword>
<keyword evidence="3 5" id="KW-0807">Transducer</keyword>
<dbReference type="PANTHER" id="PTHR32089">
    <property type="entry name" value="METHYL-ACCEPTING CHEMOTAXIS PROTEIN MCPB"/>
    <property type="match status" value="1"/>
</dbReference>
<comment type="similarity">
    <text evidence="4">Belongs to the methyl-accepting chemotaxis (MCP) protein family.</text>
</comment>
<dbReference type="EMBL" id="FNPH01000010">
    <property type="protein sequence ID" value="SDZ32849.1"/>
    <property type="molecule type" value="Genomic_DNA"/>
</dbReference>
<dbReference type="SMART" id="SM00283">
    <property type="entry name" value="MA"/>
    <property type="match status" value="1"/>
</dbReference>
<keyword evidence="2 6" id="KW-1133">Transmembrane helix</keyword>
<feature type="transmembrane region" description="Helical" evidence="6">
    <location>
        <begin position="12"/>
        <end position="33"/>
    </location>
</feature>
<dbReference type="GO" id="GO:0006935">
    <property type="term" value="P:chemotaxis"/>
    <property type="evidence" value="ECO:0007669"/>
    <property type="project" value="InterPro"/>
</dbReference>
<evidence type="ECO:0000259" key="8">
    <source>
        <dbReference type="PROSITE" id="PS50885"/>
    </source>
</evidence>
<feature type="domain" description="Methyl-accepting transducer" evidence="7">
    <location>
        <begin position="290"/>
        <end position="519"/>
    </location>
</feature>
<dbReference type="GO" id="GO:0004888">
    <property type="term" value="F:transmembrane signaling receptor activity"/>
    <property type="evidence" value="ECO:0007669"/>
    <property type="project" value="InterPro"/>
</dbReference>
<dbReference type="GO" id="GO:0007165">
    <property type="term" value="P:signal transduction"/>
    <property type="evidence" value="ECO:0007669"/>
    <property type="project" value="UniProtKB-KW"/>
</dbReference>
<evidence type="ECO:0000313" key="10">
    <source>
        <dbReference type="Proteomes" id="UP000242415"/>
    </source>
</evidence>
<dbReference type="InterPro" id="IPR003660">
    <property type="entry name" value="HAMP_dom"/>
</dbReference>
<keyword evidence="10" id="KW-1185">Reference proteome</keyword>
<dbReference type="PRINTS" id="PR00260">
    <property type="entry name" value="CHEMTRNSDUCR"/>
</dbReference>
<dbReference type="PANTHER" id="PTHR32089:SF112">
    <property type="entry name" value="LYSOZYME-LIKE PROTEIN-RELATED"/>
    <property type="match status" value="1"/>
</dbReference>
<evidence type="ECO:0000256" key="5">
    <source>
        <dbReference type="PROSITE-ProRule" id="PRU00284"/>
    </source>
</evidence>
<dbReference type="InterPro" id="IPR004090">
    <property type="entry name" value="Chemotax_Me-accpt_rcpt"/>
</dbReference>
<dbReference type="CDD" id="cd06225">
    <property type="entry name" value="HAMP"/>
    <property type="match status" value="1"/>
</dbReference>
<dbReference type="AlphaFoldDB" id="A0A1H3S6R5"/>
<dbReference type="RefSeq" id="WP_091560686.1">
    <property type="nucleotide sequence ID" value="NZ_FNPH01000010.1"/>
</dbReference>
<protein>
    <submittedName>
        <fullName evidence="9">Methyl-accepting chemotaxis protein</fullName>
    </submittedName>
</protein>
<evidence type="ECO:0000256" key="6">
    <source>
        <dbReference type="SAM" id="Phobius"/>
    </source>
</evidence>
<evidence type="ECO:0000256" key="4">
    <source>
        <dbReference type="ARBA" id="ARBA00029447"/>
    </source>
</evidence>
<dbReference type="SMART" id="SM00304">
    <property type="entry name" value="HAMP"/>
    <property type="match status" value="1"/>
</dbReference>
<dbReference type="OrthoDB" id="1115140at2"/>
<name>A0A1H3S6R5_9ACTN</name>
<evidence type="ECO:0000313" key="9">
    <source>
        <dbReference type="EMBL" id="SDZ32849.1"/>
    </source>
</evidence>
<dbReference type="Pfam" id="PF00015">
    <property type="entry name" value="MCPsignal"/>
    <property type="match status" value="1"/>
</dbReference>
<gene>
    <name evidence="9" type="ORF">SAMN05444365_11072</name>
</gene>
<dbReference type="GO" id="GO:0016020">
    <property type="term" value="C:membrane"/>
    <property type="evidence" value="ECO:0007669"/>
    <property type="project" value="InterPro"/>
</dbReference>
<dbReference type="PROSITE" id="PS50885">
    <property type="entry name" value="HAMP"/>
    <property type="match status" value="1"/>
</dbReference>
<keyword evidence="1 6" id="KW-0812">Transmembrane</keyword>
<dbReference type="SUPFAM" id="SSF58104">
    <property type="entry name" value="Methyl-accepting chemotaxis protein (MCP) signaling domain"/>
    <property type="match status" value="1"/>
</dbReference>
<evidence type="ECO:0000256" key="1">
    <source>
        <dbReference type="ARBA" id="ARBA00022692"/>
    </source>
</evidence>
<dbReference type="Proteomes" id="UP000242415">
    <property type="component" value="Unassembled WGS sequence"/>
</dbReference>
<proteinExistence type="inferred from homology"/>
<feature type="domain" description="HAMP" evidence="8">
    <location>
        <begin position="219"/>
        <end position="271"/>
    </location>
</feature>
<sequence>MISILRRLRVGARLSVAFAVVVVLLSIAAVLGLTGISTQRERGAEAQRLANVSAQLGEMKFYTDTLNYWQYFYMSQALRDGPAMAAPDSEFRKGMKQAKDEMYAVLNAIPTDVLTASERTALDAMKARWTGFFQNDDKVAAAAAAGDDKTAFATYDKNWLENYGPILAELKKLTDSVNGRNAAQQASMVASSKRMSLIAATALVLAVALAVLLVVLVTRSITQPLGRTVATLRRLAAGDLTAAPEARGSDELAVMDAALAEAMRNTRDAVTTLTREAAVVTEMAGGLSGTAKEIQDRNAQTAAKAAAVASAADLVANNVQTVAAGGEQMGGSIREIAQNATEAARIASVAVAAADTTNEIVGKLGDSSAEIATVVKVITSIAEQTNLLALNATIEAARAGDAGKGFAVVAGEVKDLAQETAKATEDITRKVEAIRAHSSDAVAAIGEISEVIGQISSYQTTIAAAVEEQTATTNEIARNITEAASGSGEIATNVSGVAEATDSTSASIAQVSAAAEALTATSDRLHASVTQFRI</sequence>
<dbReference type="InterPro" id="IPR004089">
    <property type="entry name" value="MCPsignal_dom"/>
</dbReference>
<dbReference type="Pfam" id="PF00672">
    <property type="entry name" value="HAMP"/>
    <property type="match status" value="1"/>
</dbReference>
<dbReference type="PROSITE" id="PS50111">
    <property type="entry name" value="CHEMOTAXIS_TRANSDUC_2"/>
    <property type="match status" value="1"/>
</dbReference>